<organism evidence="1 2">
    <name type="scientific">Agrobacterium phage Atu_ph07</name>
    <dbReference type="NCBI Taxonomy" id="2024264"/>
    <lineage>
        <taxon>Viruses</taxon>
        <taxon>Duplodnaviria</taxon>
        <taxon>Heunggongvirae</taxon>
        <taxon>Uroviricota</taxon>
        <taxon>Caudoviricetes</taxon>
        <taxon>Polybotosvirus</taxon>
        <taxon>Polybotosvirus Atuph07</taxon>
    </lineage>
</organism>
<keyword evidence="2" id="KW-1185">Reference proteome</keyword>
<evidence type="ECO:0000313" key="2">
    <source>
        <dbReference type="Proteomes" id="UP000223025"/>
    </source>
</evidence>
<dbReference type="GeneID" id="40088543"/>
<reference evidence="1 2" key="1">
    <citation type="submission" date="2017-06" db="EMBL/GenBank/DDBJ databases">
        <authorList>
            <person name="Kim H.J."/>
            <person name="Triplett B.A."/>
        </authorList>
    </citation>
    <scope>NUCLEOTIDE SEQUENCE [LARGE SCALE GENOMIC DNA]</scope>
</reference>
<evidence type="ECO:0000313" key="1">
    <source>
        <dbReference type="EMBL" id="AUZ95299.1"/>
    </source>
</evidence>
<dbReference type="KEGG" id="vg:40088543"/>
<dbReference type="RefSeq" id="YP_009612205.1">
    <property type="nucleotide sequence ID" value="NC_042013.1"/>
</dbReference>
<accession>A0A2L0V0J1</accession>
<name>A0A2L0V0J1_9CAUD</name>
<sequence length="110" mass="13218">MINFIYKNIKTINRDLQVGSILTYKKVNVNRALSDFYLKHNDEGVFIDGVVYKWDDVFPFENTKNIRQFAFYRVKMLRIYVSNIDEGVYLNLEGNKNWMTRVFDEIKKYA</sequence>
<protein>
    <submittedName>
        <fullName evidence="1">Uncharacterized protein</fullName>
    </submittedName>
</protein>
<dbReference type="Proteomes" id="UP000223025">
    <property type="component" value="Segment"/>
</dbReference>
<proteinExistence type="predicted"/>
<dbReference type="EMBL" id="MF403008">
    <property type="protein sequence ID" value="AUZ95299.1"/>
    <property type="molecule type" value="Genomic_DNA"/>
</dbReference>